<dbReference type="AlphaFoldDB" id="T0IQT2"/>
<gene>
    <name evidence="2" type="ORF">L284_15970</name>
</gene>
<accession>T0IQT2</accession>
<dbReference type="RefSeq" id="WP_021234993.1">
    <property type="nucleotide sequence ID" value="NZ_ATHL01000100.1"/>
</dbReference>
<evidence type="ECO:0000259" key="1">
    <source>
        <dbReference type="Pfam" id="PF06904"/>
    </source>
</evidence>
<dbReference type="InterPro" id="IPR009683">
    <property type="entry name" value="Extensin-like_C"/>
</dbReference>
<keyword evidence="3" id="KW-1185">Reference proteome</keyword>
<sequence>MSFPFDRIVVALLLLACLLLAGKGWLLEHPGHNPWAALTLDEQPGWATPRKLSALSADREACRAFLDRSGIDKTALEPTGSGMCRREDRKRVAAPLAAEVSLVPSGAEATCAVDAAMAWWLRHGVQPQAEAIFGSRVVRIEQLGTYNCRRIGNGAAGNWSEHATGNAIDISAFVLADGRRISVRKDWAGSVNAAAFLHAVRDSACTAFSTVLSPDYNAAHADHLHLDQASRSAGWRACR</sequence>
<dbReference type="OrthoDB" id="9809788at2"/>
<protein>
    <recommendedName>
        <fullName evidence="1">Extensin-like C-terminal domain-containing protein</fullName>
    </recommendedName>
</protein>
<evidence type="ECO:0000313" key="2">
    <source>
        <dbReference type="EMBL" id="EQB12024.1"/>
    </source>
</evidence>
<comment type="caution">
    <text evidence="2">The sequence shown here is derived from an EMBL/GenBank/DDBJ whole genome shotgun (WGS) entry which is preliminary data.</text>
</comment>
<evidence type="ECO:0000313" key="3">
    <source>
        <dbReference type="Proteomes" id="UP000015527"/>
    </source>
</evidence>
<proteinExistence type="predicted"/>
<reference evidence="2 3" key="1">
    <citation type="journal article" date="2013" name="Genome Announc.">
        <title>Genome Sequence of Novosphingobium lindaniclasticum LE124T, Isolated from a Hexachlorocyclohexane Dumpsite.</title>
        <authorList>
            <person name="Saxena A."/>
            <person name="Nayyar N."/>
            <person name="Sangwan N."/>
            <person name="Kumari R."/>
            <person name="Khurana J.P."/>
            <person name="Lal R."/>
        </authorList>
    </citation>
    <scope>NUCLEOTIDE SEQUENCE [LARGE SCALE GENOMIC DNA]</scope>
    <source>
        <strain evidence="2 3">LE124</strain>
    </source>
</reference>
<name>T0IQT2_9SPHN</name>
<organism evidence="2 3">
    <name type="scientific">Novosphingobium lindaniclasticum LE124</name>
    <dbReference type="NCBI Taxonomy" id="1096930"/>
    <lineage>
        <taxon>Bacteria</taxon>
        <taxon>Pseudomonadati</taxon>
        <taxon>Pseudomonadota</taxon>
        <taxon>Alphaproteobacteria</taxon>
        <taxon>Sphingomonadales</taxon>
        <taxon>Sphingomonadaceae</taxon>
        <taxon>Novosphingobium</taxon>
    </lineage>
</organism>
<feature type="domain" description="Extensin-like C-terminal" evidence="1">
    <location>
        <begin position="61"/>
        <end position="239"/>
    </location>
</feature>
<dbReference type="Proteomes" id="UP000015527">
    <property type="component" value="Unassembled WGS sequence"/>
</dbReference>
<dbReference type="PATRIC" id="fig|1096930.3.peg.3168"/>
<dbReference type="EMBL" id="ATHL01000100">
    <property type="protein sequence ID" value="EQB12024.1"/>
    <property type="molecule type" value="Genomic_DNA"/>
</dbReference>
<dbReference type="Pfam" id="PF06904">
    <property type="entry name" value="Extensin-like_C"/>
    <property type="match status" value="1"/>
</dbReference>
<dbReference type="eggNOG" id="COG3921">
    <property type="taxonomic scope" value="Bacteria"/>
</dbReference>